<evidence type="ECO:0000313" key="3">
    <source>
        <dbReference type="Proteomes" id="UP000054564"/>
    </source>
</evidence>
<dbReference type="PANTHER" id="PTHR46564:SF1">
    <property type="entry name" value="TRANSPOSASE"/>
    <property type="match status" value="1"/>
</dbReference>
<dbReference type="SUPFAM" id="SSF46689">
    <property type="entry name" value="Homeodomain-like"/>
    <property type="match status" value="1"/>
</dbReference>
<proteinExistence type="predicted"/>
<dbReference type="Proteomes" id="UP000054564">
    <property type="component" value="Unassembled WGS sequence"/>
</dbReference>
<evidence type="ECO:0000313" key="2">
    <source>
        <dbReference type="EMBL" id="KNE95718.1"/>
    </source>
</evidence>
<dbReference type="Gene3D" id="3.30.420.10">
    <property type="entry name" value="Ribonuclease H-like superfamily/Ribonuclease H"/>
    <property type="match status" value="1"/>
</dbReference>
<comment type="caution">
    <text evidence="2">The sequence shown here is derived from an EMBL/GenBank/DDBJ whole genome shotgun (WGS) entry which is preliminary data.</text>
</comment>
<protein>
    <recommendedName>
        <fullName evidence="1">Tc1-like transposase DDE domain-containing protein</fullName>
    </recommendedName>
</protein>
<dbReference type="AlphaFoldDB" id="A0A0L0V8W0"/>
<sequence length="294" mass="33155">MVSRKYLSDLKWAAVQAWLEGKNLAKSNLLLGATISLNLLAGWTGLYERTQAVVCNPNTYLTRGCPFQLTQEDLNFVEDLVNNKPSLCADEIQRSLSEEHGITVSISTILNTLHGHLNMSKKTMRTVNPWQDPLEQAHYIWQVGSLPSNYLVLVDKSGVSLEAVQRPQGWAEVGDQTPCVDCERSTHRFNIIPAIPMLGLVAHVVQEETVEQYDFEYHLEHILLPEMNPFPGPISFLIMDNAQIHHNGLVADLVEEQGCLLIYLPAHSPKFNPIDKASSVYKSTFWNQKLMVFM</sequence>
<accession>A0A0L0V8W0</accession>
<dbReference type="GO" id="GO:0003676">
    <property type="term" value="F:nucleic acid binding"/>
    <property type="evidence" value="ECO:0007669"/>
    <property type="project" value="InterPro"/>
</dbReference>
<gene>
    <name evidence="2" type="ORF">PSTG_10936</name>
</gene>
<dbReference type="InterPro" id="IPR047655">
    <property type="entry name" value="Transpos_IS630-like"/>
</dbReference>
<evidence type="ECO:0000259" key="1">
    <source>
        <dbReference type="Pfam" id="PF13358"/>
    </source>
</evidence>
<name>A0A0L0V8W0_9BASI</name>
<dbReference type="InterPro" id="IPR038717">
    <property type="entry name" value="Tc1-like_DDE_dom"/>
</dbReference>
<dbReference type="Pfam" id="PF13358">
    <property type="entry name" value="DDE_3"/>
    <property type="match status" value="1"/>
</dbReference>
<dbReference type="InterPro" id="IPR009057">
    <property type="entry name" value="Homeodomain-like_sf"/>
</dbReference>
<reference evidence="3" key="1">
    <citation type="submission" date="2014-03" db="EMBL/GenBank/DDBJ databases">
        <title>The Genome Sequence of Puccinia striiformis f. sp. tritici PST-78.</title>
        <authorList>
            <consortium name="The Broad Institute Genome Sequencing Platform"/>
            <person name="Cuomo C."/>
            <person name="Hulbert S."/>
            <person name="Chen X."/>
            <person name="Walker B."/>
            <person name="Young S.K."/>
            <person name="Zeng Q."/>
            <person name="Gargeya S."/>
            <person name="Fitzgerald M."/>
            <person name="Haas B."/>
            <person name="Abouelleil A."/>
            <person name="Alvarado L."/>
            <person name="Arachchi H.M."/>
            <person name="Berlin A.M."/>
            <person name="Chapman S.B."/>
            <person name="Goldberg J."/>
            <person name="Griggs A."/>
            <person name="Gujja S."/>
            <person name="Hansen M."/>
            <person name="Howarth C."/>
            <person name="Imamovic A."/>
            <person name="Larimer J."/>
            <person name="McCowan C."/>
            <person name="Montmayeur A."/>
            <person name="Murphy C."/>
            <person name="Neiman D."/>
            <person name="Pearson M."/>
            <person name="Priest M."/>
            <person name="Roberts A."/>
            <person name="Saif S."/>
            <person name="Shea T."/>
            <person name="Sisk P."/>
            <person name="Sykes S."/>
            <person name="Wortman J."/>
            <person name="Nusbaum C."/>
            <person name="Birren B."/>
        </authorList>
    </citation>
    <scope>NUCLEOTIDE SEQUENCE [LARGE SCALE GENOMIC DNA]</scope>
    <source>
        <strain evidence="3">race PST-78</strain>
    </source>
</reference>
<dbReference type="PANTHER" id="PTHR46564">
    <property type="entry name" value="TRANSPOSASE"/>
    <property type="match status" value="1"/>
</dbReference>
<feature type="domain" description="Tc1-like transposase DDE" evidence="1">
    <location>
        <begin position="151"/>
        <end position="287"/>
    </location>
</feature>
<keyword evidence="3" id="KW-1185">Reference proteome</keyword>
<organism evidence="2 3">
    <name type="scientific">Puccinia striiformis f. sp. tritici PST-78</name>
    <dbReference type="NCBI Taxonomy" id="1165861"/>
    <lineage>
        <taxon>Eukaryota</taxon>
        <taxon>Fungi</taxon>
        <taxon>Dikarya</taxon>
        <taxon>Basidiomycota</taxon>
        <taxon>Pucciniomycotina</taxon>
        <taxon>Pucciniomycetes</taxon>
        <taxon>Pucciniales</taxon>
        <taxon>Pucciniaceae</taxon>
        <taxon>Puccinia</taxon>
    </lineage>
</organism>
<dbReference type="EMBL" id="AJIL01000092">
    <property type="protein sequence ID" value="KNE95718.1"/>
    <property type="molecule type" value="Genomic_DNA"/>
</dbReference>
<dbReference type="NCBIfam" id="NF033545">
    <property type="entry name" value="transpos_IS630"/>
    <property type="match status" value="1"/>
</dbReference>
<dbReference type="InterPro" id="IPR036397">
    <property type="entry name" value="RNaseH_sf"/>
</dbReference>
<dbReference type="STRING" id="1165861.A0A0L0V8W0"/>